<name>A0A4R6JKL8_9ACTN</name>
<evidence type="ECO:0000256" key="6">
    <source>
        <dbReference type="ARBA" id="ARBA00022970"/>
    </source>
</evidence>
<keyword evidence="4" id="KW-1003">Cell membrane</keyword>
<evidence type="ECO:0000256" key="1">
    <source>
        <dbReference type="ARBA" id="ARBA00004651"/>
    </source>
</evidence>
<feature type="transmembrane region" description="Helical" evidence="9">
    <location>
        <begin position="141"/>
        <end position="164"/>
    </location>
</feature>
<dbReference type="NCBIfam" id="TIGR01726">
    <property type="entry name" value="HEQRo_perm_3TM"/>
    <property type="match status" value="1"/>
</dbReference>
<proteinExistence type="inferred from homology"/>
<dbReference type="Gene3D" id="1.10.3720.10">
    <property type="entry name" value="MetI-like"/>
    <property type="match status" value="1"/>
</dbReference>
<organism evidence="11 12">
    <name type="scientific">Paractinoplanes brasiliensis</name>
    <dbReference type="NCBI Taxonomy" id="52695"/>
    <lineage>
        <taxon>Bacteria</taxon>
        <taxon>Bacillati</taxon>
        <taxon>Actinomycetota</taxon>
        <taxon>Actinomycetes</taxon>
        <taxon>Micromonosporales</taxon>
        <taxon>Micromonosporaceae</taxon>
        <taxon>Paractinoplanes</taxon>
    </lineage>
</organism>
<dbReference type="GO" id="GO:0006865">
    <property type="term" value="P:amino acid transport"/>
    <property type="evidence" value="ECO:0007669"/>
    <property type="project" value="UniProtKB-KW"/>
</dbReference>
<keyword evidence="3 9" id="KW-0813">Transport</keyword>
<comment type="subcellular location">
    <subcellularLocation>
        <location evidence="1 9">Cell membrane</location>
        <topology evidence="1 9">Multi-pass membrane protein</topology>
    </subcellularLocation>
</comment>
<keyword evidence="8 9" id="KW-0472">Membrane</keyword>
<evidence type="ECO:0000256" key="7">
    <source>
        <dbReference type="ARBA" id="ARBA00022989"/>
    </source>
</evidence>
<dbReference type="OrthoDB" id="92598at2"/>
<keyword evidence="12" id="KW-1185">Reference proteome</keyword>
<dbReference type="PANTHER" id="PTHR30614:SF37">
    <property type="entry name" value="AMINO-ACID ABC TRANSPORTER PERMEASE PROTEIN YHDX-RELATED"/>
    <property type="match status" value="1"/>
</dbReference>
<dbReference type="InterPro" id="IPR035906">
    <property type="entry name" value="MetI-like_sf"/>
</dbReference>
<feature type="transmembrane region" description="Helical" evidence="9">
    <location>
        <begin position="21"/>
        <end position="43"/>
    </location>
</feature>
<evidence type="ECO:0000256" key="4">
    <source>
        <dbReference type="ARBA" id="ARBA00022475"/>
    </source>
</evidence>
<dbReference type="Pfam" id="PF00528">
    <property type="entry name" value="BPD_transp_1"/>
    <property type="match status" value="1"/>
</dbReference>
<keyword evidence="7 9" id="KW-1133">Transmembrane helix</keyword>
<evidence type="ECO:0000313" key="11">
    <source>
        <dbReference type="EMBL" id="TDO36833.1"/>
    </source>
</evidence>
<feature type="transmembrane region" description="Helical" evidence="9">
    <location>
        <begin position="227"/>
        <end position="249"/>
    </location>
</feature>
<comment type="similarity">
    <text evidence="2">Belongs to the binding-protein-dependent transport system permease family. HisMQ subfamily.</text>
</comment>
<dbReference type="GO" id="GO:0043190">
    <property type="term" value="C:ATP-binding cassette (ABC) transporter complex"/>
    <property type="evidence" value="ECO:0007669"/>
    <property type="project" value="InterPro"/>
</dbReference>
<comment type="caution">
    <text evidence="11">The sequence shown here is derived from an EMBL/GenBank/DDBJ whole genome shotgun (WGS) entry which is preliminary data.</text>
</comment>
<keyword evidence="5 9" id="KW-0812">Transmembrane</keyword>
<feature type="transmembrane region" description="Helical" evidence="9">
    <location>
        <begin position="97"/>
        <end position="121"/>
    </location>
</feature>
<dbReference type="InterPro" id="IPR043429">
    <property type="entry name" value="ArtM/GltK/GlnP/TcyL/YhdX-like"/>
</dbReference>
<evidence type="ECO:0000256" key="5">
    <source>
        <dbReference type="ARBA" id="ARBA00022692"/>
    </source>
</evidence>
<dbReference type="InterPro" id="IPR010065">
    <property type="entry name" value="AA_ABC_transptr_permease_3TM"/>
</dbReference>
<protein>
    <submittedName>
        <fullName evidence="11">Amino acid ABC transporter membrane protein (PAAT family)</fullName>
    </submittedName>
</protein>
<evidence type="ECO:0000256" key="3">
    <source>
        <dbReference type="ARBA" id="ARBA00022448"/>
    </source>
</evidence>
<sequence length="283" mass="30180">MTQTATPTRAAPKRDVVPVRHWGRMAGAAVVVLLVLGAAYSFATNPNFEWSVVGEYLFSKAVLKGLLLTLEMTAIGMVIALALAVVIGVMRMSPSRVIAAVAAAWVFFFRGVPLIVLLILVGNLGLFFRTITIGIPFTDVVLWSAPVGQVVTPFVASVIGLSLAGSGYMAEIVRSGLLAVGQGQHETAKALGLNRAQTLRHIVLPQALRVIIPPLGNESIGMLKASAIVSVIAGGDLLTVVEGISGINFRTIEMLIVATIWYLLVISIYSVAQFFMERRAAER</sequence>
<evidence type="ECO:0000256" key="2">
    <source>
        <dbReference type="ARBA" id="ARBA00010072"/>
    </source>
</evidence>
<dbReference type="RefSeq" id="WP_133871537.1">
    <property type="nucleotide sequence ID" value="NZ_BOMD01000071.1"/>
</dbReference>
<gene>
    <name evidence="11" type="ORF">C8E87_0416</name>
</gene>
<dbReference type="PROSITE" id="PS50928">
    <property type="entry name" value="ABC_TM1"/>
    <property type="match status" value="1"/>
</dbReference>
<accession>A0A4R6JKL8</accession>
<feature type="transmembrane region" description="Helical" evidence="9">
    <location>
        <begin position="63"/>
        <end position="90"/>
    </location>
</feature>
<feature type="domain" description="ABC transmembrane type-1" evidence="10">
    <location>
        <begin position="66"/>
        <end position="273"/>
    </location>
</feature>
<dbReference type="Proteomes" id="UP000294901">
    <property type="component" value="Unassembled WGS sequence"/>
</dbReference>
<evidence type="ECO:0000313" key="12">
    <source>
        <dbReference type="Proteomes" id="UP000294901"/>
    </source>
</evidence>
<dbReference type="PANTHER" id="PTHR30614">
    <property type="entry name" value="MEMBRANE COMPONENT OF AMINO ACID ABC TRANSPORTER"/>
    <property type="match status" value="1"/>
</dbReference>
<dbReference type="GO" id="GO:0022857">
    <property type="term" value="F:transmembrane transporter activity"/>
    <property type="evidence" value="ECO:0007669"/>
    <property type="project" value="InterPro"/>
</dbReference>
<dbReference type="AlphaFoldDB" id="A0A4R6JKL8"/>
<dbReference type="EMBL" id="SNWR01000001">
    <property type="protein sequence ID" value="TDO36833.1"/>
    <property type="molecule type" value="Genomic_DNA"/>
</dbReference>
<reference evidence="11 12" key="1">
    <citation type="submission" date="2019-03" db="EMBL/GenBank/DDBJ databases">
        <title>Sequencing the genomes of 1000 actinobacteria strains.</title>
        <authorList>
            <person name="Klenk H.-P."/>
        </authorList>
    </citation>
    <scope>NUCLEOTIDE SEQUENCE [LARGE SCALE GENOMIC DNA]</scope>
    <source>
        <strain evidence="11 12">DSM 43805</strain>
    </source>
</reference>
<evidence type="ECO:0000256" key="9">
    <source>
        <dbReference type="RuleBase" id="RU363032"/>
    </source>
</evidence>
<dbReference type="CDD" id="cd06261">
    <property type="entry name" value="TM_PBP2"/>
    <property type="match status" value="1"/>
</dbReference>
<keyword evidence="6" id="KW-0029">Amino-acid transport</keyword>
<evidence type="ECO:0000256" key="8">
    <source>
        <dbReference type="ARBA" id="ARBA00023136"/>
    </source>
</evidence>
<evidence type="ECO:0000259" key="10">
    <source>
        <dbReference type="PROSITE" id="PS50928"/>
    </source>
</evidence>
<feature type="transmembrane region" description="Helical" evidence="9">
    <location>
        <begin position="255"/>
        <end position="276"/>
    </location>
</feature>
<dbReference type="SUPFAM" id="SSF161098">
    <property type="entry name" value="MetI-like"/>
    <property type="match status" value="1"/>
</dbReference>
<dbReference type="InterPro" id="IPR000515">
    <property type="entry name" value="MetI-like"/>
</dbReference>